<evidence type="ECO:0000313" key="1">
    <source>
        <dbReference type="EMBL" id="CAB3778216.1"/>
    </source>
</evidence>
<dbReference type="RefSeq" id="WP_175148042.1">
    <property type="nucleotide sequence ID" value="NZ_CADIKK010000002.1"/>
</dbReference>
<gene>
    <name evidence="1" type="ORF">LMG28614_00569</name>
</gene>
<sequence>MLEAAVQENHGVPLTGRQGGSLFFNLRYRGLFLKASKRGQSLKMGPPNLPPDQENINAMVAALLASP</sequence>
<keyword evidence="2" id="KW-1185">Reference proteome</keyword>
<protein>
    <submittedName>
        <fullName evidence="1">Uncharacterized protein</fullName>
    </submittedName>
</protein>
<name>A0A6S7CDS5_9BURK</name>
<evidence type="ECO:0000313" key="2">
    <source>
        <dbReference type="Proteomes" id="UP000494365"/>
    </source>
</evidence>
<accession>A0A6S7CDS5</accession>
<reference evidence="1 2" key="1">
    <citation type="submission" date="2020-04" db="EMBL/GenBank/DDBJ databases">
        <authorList>
            <person name="De Canck E."/>
        </authorList>
    </citation>
    <scope>NUCLEOTIDE SEQUENCE [LARGE SCALE GENOMIC DNA]</scope>
    <source>
        <strain evidence="1 2">LMG 28614</strain>
    </source>
</reference>
<organism evidence="1 2">
    <name type="scientific">Paraburkholderia ultramafica</name>
    <dbReference type="NCBI Taxonomy" id="1544867"/>
    <lineage>
        <taxon>Bacteria</taxon>
        <taxon>Pseudomonadati</taxon>
        <taxon>Pseudomonadota</taxon>
        <taxon>Betaproteobacteria</taxon>
        <taxon>Burkholderiales</taxon>
        <taxon>Burkholderiaceae</taxon>
        <taxon>Paraburkholderia</taxon>
    </lineage>
</organism>
<proteinExistence type="predicted"/>
<dbReference type="EMBL" id="CADIKK010000002">
    <property type="protein sequence ID" value="CAB3778216.1"/>
    <property type="molecule type" value="Genomic_DNA"/>
</dbReference>
<dbReference type="AlphaFoldDB" id="A0A6S7CDS5"/>
<dbReference type="Proteomes" id="UP000494365">
    <property type="component" value="Unassembled WGS sequence"/>
</dbReference>